<dbReference type="PANTHER" id="PTHR30126">
    <property type="entry name" value="HTH-TYPE TRANSCRIPTIONAL REGULATOR"/>
    <property type="match status" value="1"/>
</dbReference>
<dbReference type="PROSITE" id="PS50931">
    <property type="entry name" value="HTH_LYSR"/>
    <property type="match status" value="1"/>
</dbReference>
<dbReference type="InterPro" id="IPR005119">
    <property type="entry name" value="LysR_subst-bd"/>
</dbReference>
<organism evidence="6 7">
    <name type="scientific">Caloramator quimbayensis</name>
    <dbReference type="NCBI Taxonomy" id="1147123"/>
    <lineage>
        <taxon>Bacteria</taxon>
        <taxon>Bacillati</taxon>
        <taxon>Bacillota</taxon>
        <taxon>Clostridia</taxon>
        <taxon>Eubacteriales</taxon>
        <taxon>Clostridiaceae</taxon>
        <taxon>Caloramator</taxon>
    </lineage>
</organism>
<dbReference type="GO" id="GO:0000976">
    <property type="term" value="F:transcription cis-regulatory region binding"/>
    <property type="evidence" value="ECO:0007669"/>
    <property type="project" value="TreeGrafter"/>
</dbReference>
<reference evidence="7" key="1">
    <citation type="submission" date="2017-02" db="EMBL/GenBank/DDBJ databases">
        <authorList>
            <person name="Varghese N."/>
            <person name="Submissions S."/>
        </authorList>
    </citation>
    <scope>NUCLEOTIDE SEQUENCE [LARGE SCALE GENOMIC DNA]</scope>
    <source>
        <strain evidence="7">USBA 833</strain>
    </source>
</reference>
<dbReference type="AlphaFoldDB" id="A0A1T4WX74"/>
<dbReference type="GO" id="GO:0003700">
    <property type="term" value="F:DNA-binding transcription factor activity"/>
    <property type="evidence" value="ECO:0007669"/>
    <property type="project" value="InterPro"/>
</dbReference>
<dbReference type="SUPFAM" id="SSF46785">
    <property type="entry name" value="Winged helix' DNA-binding domain"/>
    <property type="match status" value="1"/>
</dbReference>
<dbReference type="PRINTS" id="PR00039">
    <property type="entry name" value="HTHLYSR"/>
</dbReference>
<feature type="domain" description="HTH lysR-type" evidence="5">
    <location>
        <begin position="1"/>
        <end position="58"/>
    </location>
</feature>
<protein>
    <submittedName>
        <fullName evidence="6">DNA-binding transcriptional regulator, LysR family</fullName>
    </submittedName>
</protein>
<dbReference type="SUPFAM" id="SSF53850">
    <property type="entry name" value="Periplasmic binding protein-like II"/>
    <property type="match status" value="1"/>
</dbReference>
<sequence>MNIDYLRGFIETAKYKSISKASKNLHLTQSALSQQIQSIEKSIGSELLLRSNKGIELTKEGEIVFAYAETLINIYDNMKKDIEQSKLSDIKKIKISTCNSVGEYLIPCTLHIYKKKHPNIKFTLKSEHSKQVIEHVIDNTSDIGFIDKEINNDFLECYKISENNLVFIASSKLYKNNQNTISIDEVSKMPLIITQSGSGFREIVEEIFIKNGIPLDNLNIEMELDTIESIKASVSAGHGVSIVPYSSIKKEIYSKSLICIPIDEAACCNICIIYKKEKTEQAHIKDFISFIKQFGKKTFC</sequence>
<evidence type="ECO:0000256" key="4">
    <source>
        <dbReference type="ARBA" id="ARBA00023163"/>
    </source>
</evidence>
<dbReference type="OrthoDB" id="119203at2"/>
<dbReference type="FunFam" id="1.10.10.10:FF:000001">
    <property type="entry name" value="LysR family transcriptional regulator"/>
    <property type="match status" value="1"/>
</dbReference>
<dbReference type="InterPro" id="IPR036390">
    <property type="entry name" value="WH_DNA-bd_sf"/>
</dbReference>
<comment type="similarity">
    <text evidence="1">Belongs to the LysR transcriptional regulatory family.</text>
</comment>
<keyword evidence="3 6" id="KW-0238">DNA-binding</keyword>
<keyword evidence="2" id="KW-0805">Transcription regulation</keyword>
<evidence type="ECO:0000256" key="1">
    <source>
        <dbReference type="ARBA" id="ARBA00009437"/>
    </source>
</evidence>
<dbReference type="InterPro" id="IPR036388">
    <property type="entry name" value="WH-like_DNA-bd_sf"/>
</dbReference>
<dbReference type="Gene3D" id="3.40.190.290">
    <property type="match status" value="1"/>
</dbReference>
<proteinExistence type="inferred from homology"/>
<dbReference type="STRING" id="1147123.SAMN05443428_10434"/>
<name>A0A1T4WX74_9CLOT</name>
<dbReference type="InterPro" id="IPR000847">
    <property type="entry name" value="LysR_HTH_N"/>
</dbReference>
<gene>
    <name evidence="6" type="ORF">SAMN05443428_10434</name>
</gene>
<dbReference type="PANTHER" id="PTHR30126:SF64">
    <property type="entry name" value="HTH-TYPE TRANSCRIPTIONAL REGULATOR CITR"/>
    <property type="match status" value="1"/>
</dbReference>
<evidence type="ECO:0000256" key="2">
    <source>
        <dbReference type="ARBA" id="ARBA00023015"/>
    </source>
</evidence>
<evidence type="ECO:0000313" key="6">
    <source>
        <dbReference type="EMBL" id="SKA81241.1"/>
    </source>
</evidence>
<dbReference type="RefSeq" id="WP_078695669.1">
    <property type="nucleotide sequence ID" value="NZ_FUYH01000004.1"/>
</dbReference>
<dbReference type="Pfam" id="PF03466">
    <property type="entry name" value="LysR_substrate"/>
    <property type="match status" value="1"/>
</dbReference>
<dbReference type="Gene3D" id="1.10.10.10">
    <property type="entry name" value="Winged helix-like DNA-binding domain superfamily/Winged helix DNA-binding domain"/>
    <property type="match status" value="1"/>
</dbReference>
<keyword evidence="4" id="KW-0804">Transcription</keyword>
<evidence type="ECO:0000259" key="5">
    <source>
        <dbReference type="PROSITE" id="PS50931"/>
    </source>
</evidence>
<dbReference type="Pfam" id="PF00126">
    <property type="entry name" value="HTH_1"/>
    <property type="match status" value="1"/>
</dbReference>
<evidence type="ECO:0000313" key="7">
    <source>
        <dbReference type="Proteomes" id="UP000190105"/>
    </source>
</evidence>
<accession>A0A1T4WX74</accession>
<keyword evidence="7" id="KW-1185">Reference proteome</keyword>
<evidence type="ECO:0000256" key="3">
    <source>
        <dbReference type="ARBA" id="ARBA00023125"/>
    </source>
</evidence>
<dbReference type="EMBL" id="FUYH01000004">
    <property type="protein sequence ID" value="SKA81241.1"/>
    <property type="molecule type" value="Genomic_DNA"/>
</dbReference>
<dbReference type="Proteomes" id="UP000190105">
    <property type="component" value="Unassembled WGS sequence"/>
</dbReference>